<reference evidence="2" key="1">
    <citation type="submission" date="2017-06" db="EMBL/GenBank/DDBJ databases">
        <authorList>
            <person name="Varghese N."/>
            <person name="Submissions S."/>
        </authorList>
    </citation>
    <scope>NUCLEOTIDE SEQUENCE [LARGE SCALE GENOMIC DNA]</scope>
    <source>
        <strain evidence="2">CIP 108523</strain>
    </source>
</reference>
<dbReference type="EMBL" id="FZOG01000001">
    <property type="protein sequence ID" value="SNR81464.1"/>
    <property type="molecule type" value="Genomic_DNA"/>
</dbReference>
<organism evidence="1 2">
    <name type="scientific">Pseudomonas segetis</name>
    <dbReference type="NCBI Taxonomy" id="298908"/>
    <lineage>
        <taxon>Bacteria</taxon>
        <taxon>Pseudomonadati</taxon>
        <taxon>Pseudomonadota</taxon>
        <taxon>Gammaproteobacteria</taxon>
        <taxon>Pseudomonadales</taxon>
        <taxon>Pseudomonadaceae</taxon>
        <taxon>Pseudomonas</taxon>
    </lineage>
</organism>
<accession>A0A238ZFK4</accession>
<dbReference type="Proteomes" id="UP000242915">
    <property type="component" value="Unassembled WGS sequence"/>
</dbReference>
<protein>
    <submittedName>
        <fullName evidence="1">Uncharacterized protein</fullName>
    </submittedName>
</protein>
<name>A0A238ZFK4_9PSED</name>
<sequence length="75" mass="8573">MPVWRITYNHDESAESLEFESSQKPSIDEAVELVLRMAEQNLKPLPPKELPHEEQTPAVQLLERYAITVTGIAQE</sequence>
<dbReference type="AlphaFoldDB" id="A0A238ZFK4"/>
<gene>
    <name evidence="1" type="ORF">SAMN05216255_0347</name>
</gene>
<evidence type="ECO:0000313" key="1">
    <source>
        <dbReference type="EMBL" id="SNR81464.1"/>
    </source>
</evidence>
<proteinExistence type="predicted"/>
<dbReference type="RefSeq" id="WP_010484521.1">
    <property type="nucleotide sequence ID" value="NZ_FZOG01000001.1"/>
</dbReference>
<evidence type="ECO:0000313" key="2">
    <source>
        <dbReference type="Proteomes" id="UP000242915"/>
    </source>
</evidence>
<keyword evidence="2" id="KW-1185">Reference proteome</keyword>